<evidence type="ECO:0000313" key="2">
    <source>
        <dbReference type="Proteomes" id="UP000799754"/>
    </source>
</evidence>
<organism evidence="1 2">
    <name type="scientific">Macroventuria anomochaeta</name>
    <dbReference type="NCBI Taxonomy" id="301207"/>
    <lineage>
        <taxon>Eukaryota</taxon>
        <taxon>Fungi</taxon>
        <taxon>Dikarya</taxon>
        <taxon>Ascomycota</taxon>
        <taxon>Pezizomycotina</taxon>
        <taxon>Dothideomycetes</taxon>
        <taxon>Pleosporomycetidae</taxon>
        <taxon>Pleosporales</taxon>
        <taxon>Pleosporineae</taxon>
        <taxon>Didymellaceae</taxon>
        <taxon>Macroventuria</taxon>
    </lineage>
</organism>
<protein>
    <submittedName>
        <fullName evidence="1">Uncharacterized protein</fullName>
    </submittedName>
</protein>
<comment type="caution">
    <text evidence="1">The sequence shown here is derived from an EMBL/GenBank/DDBJ whole genome shotgun (WGS) entry which is preliminary data.</text>
</comment>
<name>A0ACB6S4W1_9PLEO</name>
<dbReference type="Proteomes" id="UP000799754">
    <property type="component" value="Unassembled WGS sequence"/>
</dbReference>
<reference evidence="1" key="1">
    <citation type="journal article" date="2020" name="Stud. Mycol.">
        <title>101 Dothideomycetes genomes: a test case for predicting lifestyles and emergence of pathogens.</title>
        <authorList>
            <person name="Haridas S."/>
            <person name="Albert R."/>
            <person name="Binder M."/>
            <person name="Bloem J."/>
            <person name="Labutti K."/>
            <person name="Salamov A."/>
            <person name="Andreopoulos B."/>
            <person name="Baker S."/>
            <person name="Barry K."/>
            <person name="Bills G."/>
            <person name="Bluhm B."/>
            <person name="Cannon C."/>
            <person name="Castanera R."/>
            <person name="Culley D."/>
            <person name="Daum C."/>
            <person name="Ezra D."/>
            <person name="Gonzalez J."/>
            <person name="Henrissat B."/>
            <person name="Kuo A."/>
            <person name="Liang C."/>
            <person name="Lipzen A."/>
            <person name="Lutzoni F."/>
            <person name="Magnuson J."/>
            <person name="Mondo S."/>
            <person name="Nolan M."/>
            <person name="Ohm R."/>
            <person name="Pangilinan J."/>
            <person name="Park H.-J."/>
            <person name="Ramirez L."/>
            <person name="Alfaro M."/>
            <person name="Sun H."/>
            <person name="Tritt A."/>
            <person name="Yoshinaga Y."/>
            <person name="Zwiers L.-H."/>
            <person name="Turgeon B."/>
            <person name="Goodwin S."/>
            <person name="Spatafora J."/>
            <person name="Crous P."/>
            <person name="Grigoriev I."/>
        </authorList>
    </citation>
    <scope>NUCLEOTIDE SEQUENCE</scope>
    <source>
        <strain evidence="1">CBS 525.71</strain>
    </source>
</reference>
<accession>A0ACB6S4W1</accession>
<gene>
    <name evidence="1" type="ORF">BU25DRAFT_35405</name>
</gene>
<proteinExistence type="predicted"/>
<evidence type="ECO:0000313" key="1">
    <source>
        <dbReference type="EMBL" id="KAF2628424.1"/>
    </source>
</evidence>
<keyword evidence="2" id="KW-1185">Reference proteome</keyword>
<sequence>MLRLVQVKADGSFSLARYESTSIPPYAILSHTWGNDEDEVTYDDMRNKTGREKTGYAKMAFCAKQVAEDGLQHFWIDTCCIDKSSSAELSEAITSMFRWYKNSTHPTWISAFRTSRWFNRGWTLQELLAPHTVSFFSREGKELGNKLDLEQHIHEVTRIPVPALRGVPLHEFSIPDRMSWAASRETKREEDKAYSLLGIFGVSMLPNYGEEEEAAFRRLRREIREITGNDTTSLDEEEKQLFMSTLRFDQIDARHITIKNAHAKTCKWLLHKSEYVDWLDTAKLPHHHGFLWIKGKPGTGKSTLMKFAFGKTSKSKTMKHSVVIAFFFNARGEVLEKSVIGMYRSLLLQLLEQVPSLRCTFKSSSLSPSSVNAEYQWGVNSLEAQLEQAVLGLGNTPVVCFIDALDECEQRQVRSMISFFENTGELAVSFGISFRVCFSSRHYPEITIKKGLSFKLEGQEGHNQDINNYLESELEIGDSEIAQQVRADLQRKASGVFIWVVLVVDILQREYDRGRMYALEQRLRDIPADLHQLFHDILTRDSRDKEGLILSIQWVLFAKQPLSPEQLYLAVLSGVEPGLVSQWYPGAIPEEDTIRRFILDASKGLTEITKSKSQKVQFIHESVRDFLLKDDGLGRIWPDLRDNFEGQSHERLKQCCFTTMRSNVEGHIRVPSDFVKALPQEITDSRAAVTQAFPVLEYAVQNILHHANAAQGAGIDQTNFMADFPLDRWIRFANLFERHKIRRHTNSMSILYILGERNMPNLIRSYASVNTCFEVGAERYGAPFLAAVATKSKEAVCAFVDALNKANGQRNVSPESYVHFYQSKDGQSLLPRDFKFSKQRNIVDYLIDLGDEAALCLAITTNVVNVDAWLNDGSTPLIWATQNRRRDIVELLLSTNKVDVNAKNNIGRTPLMLAAQTRHRDVVELLLSTDKIDVDARRAMPDCRR</sequence>
<dbReference type="EMBL" id="MU006713">
    <property type="protein sequence ID" value="KAF2628424.1"/>
    <property type="molecule type" value="Genomic_DNA"/>
</dbReference>